<proteinExistence type="predicted"/>
<dbReference type="PANTHER" id="PTHR37540">
    <property type="entry name" value="TRANSCRIPTION FACTOR (ACR-2), PUTATIVE-RELATED-RELATED"/>
    <property type="match status" value="1"/>
</dbReference>
<protein>
    <submittedName>
        <fullName evidence="2">Uncharacterized protein</fullName>
    </submittedName>
</protein>
<dbReference type="AlphaFoldDB" id="A0A9W8X3W4"/>
<organism evidence="2 3">
    <name type="scientific">Didymella glomerata</name>
    <dbReference type="NCBI Taxonomy" id="749621"/>
    <lineage>
        <taxon>Eukaryota</taxon>
        <taxon>Fungi</taxon>
        <taxon>Dikarya</taxon>
        <taxon>Ascomycota</taxon>
        <taxon>Pezizomycotina</taxon>
        <taxon>Dothideomycetes</taxon>
        <taxon>Pleosporomycetidae</taxon>
        <taxon>Pleosporales</taxon>
        <taxon>Pleosporineae</taxon>
        <taxon>Didymellaceae</taxon>
        <taxon>Didymella</taxon>
    </lineage>
</organism>
<sequence>MASERPSAAAEVSPAISSTTNQSKEKLKRRRVKREGPPQLQFLTATDPSQFKDEDAKRSVRSQAMIHWRHEEDKKKQKGSRKHGEEPAPAPLERTSSMPTRAKRHDPTHSRSKSSERGGAQSQYRALRAESSSLISDSDASSSTDAGSSTWQLTASDTASYFPRWQNKTRPVAERDVINYEASERHEERQLRSLVVGLASFYNIGRTQDPFDVLPQFHNPRLDALYLSRNCMRAFASDATMKKWLPLMLSHPHIILSSTVLASTWLDMQNKVSGDSTTTAMVKTETIGMIKERFANPSTQLDDATLIVILHLFAGEMWVCNEQALRVHERGVAALISRRGGVSTFVHNRALVEVALV</sequence>
<comment type="caution">
    <text evidence="2">The sequence shown here is derived from an EMBL/GenBank/DDBJ whole genome shotgun (WGS) entry which is preliminary data.</text>
</comment>
<dbReference type="Proteomes" id="UP001140562">
    <property type="component" value="Unassembled WGS sequence"/>
</dbReference>
<evidence type="ECO:0000256" key="1">
    <source>
        <dbReference type="SAM" id="MobiDB-lite"/>
    </source>
</evidence>
<feature type="compositionally biased region" description="Low complexity" evidence="1">
    <location>
        <begin position="129"/>
        <end position="149"/>
    </location>
</feature>
<dbReference type="PANTHER" id="PTHR37540:SF5">
    <property type="entry name" value="TRANSCRIPTION FACTOR DOMAIN-CONTAINING PROTEIN"/>
    <property type="match status" value="1"/>
</dbReference>
<evidence type="ECO:0000313" key="2">
    <source>
        <dbReference type="EMBL" id="KAJ4340286.1"/>
    </source>
</evidence>
<keyword evidence="3" id="KW-1185">Reference proteome</keyword>
<name>A0A9W8X3W4_9PLEO</name>
<dbReference type="OrthoDB" id="415825at2759"/>
<reference evidence="2" key="1">
    <citation type="submission" date="2022-10" db="EMBL/GenBank/DDBJ databases">
        <title>Tapping the CABI collections for fungal endophytes: first genome assemblies for Collariella, Neodidymelliopsis, Ascochyta clinopodiicola, Didymella pomorum, Didymosphaeria variabile, Neocosmospora piperis and Neocucurbitaria cava.</title>
        <authorList>
            <person name="Hill R."/>
        </authorList>
    </citation>
    <scope>NUCLEOTIDE SEQUENCE</scope>
    <source>
        <strain evidence="2">IMI 360193</strain>
    </source>
</reference>
<dbReference type="EMBL" id="JAPEUV010000017">
    <property type="protein sequence ID" value="KAJ4340286.1"/>
    <property type="molecule type" value="Genomic_DNA"/>
</dbReference>
<feature type="region of interest" description="Disordered" evidence="1">
    <location>
        <begin position="1"/>
        <end position="150"/>
    </location>
</feature>
<feature type="compositionally biased region" description="Basic and acidic residues" evidence="1">
    <location>
        <begin position="105"/>
        <end position="116"/>
    </location>
</feature>
<accession>A0A9W8X3W4</accession>
<evidence type="ECO:0000313" key="3">
    <source>
        <dbReference type="Proteomes" id="UP001140562"/>
    </source>
</evidence>
<gene>
    <name evidence="2" type="ORF">N0V87_002578</name>
</gene>